<dbReference type="PANTHER" id="PTHR42789">
    <property type="entry name" value="D-ISOMER SPECIFIC 2-HYDROXYACID DEHYDROGENASE FAMILY PROTEIN (AFU_ORTHOLOGUE AFUA_6G10090)"/>
    <property type="match status" value="1"/>
</dbReference>
<dbReference type="InterPro" id="IPR050857">
    <property type="entry name" value="D-2-hydroxyacid_DH"/>
</dbReference>
<evidence type="ECO:0000256" key="1">
    <source>
        <dbReference type="ARBA" id="ARBA00005854"/>
    </source>
</evidence>
<accession>A0A644TC74</accession>
<evidence type="ECO:0000259" key="4">
    <source>
        <dbReference type="Pfam" id="PF00389"/>
    </source>
</evidence>
<dbReference type="InterPro" id="IPR006140">
    <property type="entry name" value="D-isomer_DH_NAD-bd"/>
</dbReference>
<dbReference type="GO" id="GO:0047545">
    <property type="term" value="F:(S)-2-hydroxyglutarate dehydrogenase activity"/>
    <property type="evidence" value="ECO:0007669"/>
    <property type="project" value="UniProtKB-ARBA"/>
</dbReference>
<feature type="domain" description="D-isomer specific 2-hydroxyacid dehydrogenase catalytic" evidence="4">
    <location>
        <begin position="29"/>
        <end position="287"/>
    </location>
</feature>
<dbReference type="InterPro" id="IPR006139">
    <property type="entry name" value="D-isomer_2_OHA_DH_cat_dom"/>
</dbReference>
<dbReference type="SUPFAM" id="SSF52283">
    <property type="entry name" value="Formate/glycerate dehydrogenase catalytic domain-like"/>
    <property type="match status" value="1"/>
</dbReference>
<dbReference type="InterPro" id="IPR036291">
    <property type="entry name" value="NAD(P)-bd_dom_sf"/>
</dbReference>
<dbReference type="FunFam" id="3.40.50.720:FF:000041">
    <property type="entry name" value="D-3-phosphoglycerate dehydrogenase"/>
    <property type="match status" value="1"/>
</dbReference>
<dbReference type="SUPFAM" id="SSF51735">
    <property type="entry name" value="NAD(P)-binding Rossmann-fold domains"/>
    <property type="match status" value="1"/>
</dbReference>
<dbReference type="CDD" id="cd12173">
    <property type="entry name" value="PGDH_4"/>
    <property type="match status" value="1"/>
</dbReference>
<comment type="caution">
    <text evidence="6">The sequence shown here is derived from an EMBL/GenBank/DDBJ whole genome shotgun (WGS) entry which is preliminary data.</text>
</comment>
<dbReference type="GO" id="GO:0016618">
    <property type="term" value="F:hydroxypyruvate reductase [NAD(P)H] activity"/>
    <property type="evidence" value="ECO:0007669"/>
    <property type="project" value="UniProtKB-EC"/>
</dbReference>
<evidence type="ECO:0000259" key="5">
    <source>
        <dbReference type="Pfam" id="PF02826"/>
    </source>
</evidence>
<keyword evidence="6" id="KW-0670">Pyruvate</keyword>
<name>A0A644TC74_9ZZZZ</name>
<comment type="similarity">
    <text evidence="1">Belongs to the D-isomer specific 2-hydroxyacid dehydrogenase family.</text>
</comment>
<dbReference type="EMBL" id="VSSQ01000025">
    <property type="protein sequence ID" value="MPL64515.1"/>
    <property type="molecule type" value="Genomic_DNA"/>
</dbReference>
<evidence type="ECO:0000256" key="3">
    <source>
        <dbReference type="ARBA" id="ARBA00023027"/>
    </source>
</evidence>
<proteinExistence type="inferred from homology"/>
<evidence type="ECO:0000313" key="6">
    <source>
        <dbReference type="EMBL" id="MPL64515.1"/>
    </source>
</evidence>
<dbReference type="Pfam" id="PF02826">
    <property type="entry name" value="2-Hacid_dh_C"/>
    <property type="match status" value="1"/>
</dbReference>
<feature type="domain" description="D-isomer specific 2-hydroxyacid dehydrogenase NAD-binding" evidence="5">
    <location>
        <begin position="96"/>
        <end position="266"/>
    </location>
</feature>
<dbReference type="Pfam" id="PF00389">
    <property type="entry name" value="2-Hacid_dh"/>
    <property type="match status" value="1"/>
</dbReference>
<dbReference type="AlphaFoldDB" id="A0A644TC74"/>
<keyword evidence="3" id="KW-0520">NAD</keyword>
<reference evidence="6" key="1">
    <citation type="submission" date="2019-08" db="EMBL/GenBank/DDBJ databases">
        <authorList>
            <person name="Kucharzyk K."/>
            <person name="Murdoch R.W."/>
            <person name="Higgins S."/>
            <person name="Loffler F."/>
        </authorList>
    </citation>
    <scope>NUCLEOTIDE SEQUENCE</scope>
</reference>
<gene>
    <name evidence="6" type="ORF">SDC9_10170</name>
</gene>
<dbReference type="InterPro" id="IPR029753">
    <property type="entry name" value="D-isomer_DH_CS"/>
</dbReference>
<dbReference type="Gene3D" id="3.40.50.720">
    <property type="entry name" value="NAD(P)-binding Rossmann-like Domain"/>
    <property type="match status" value="2"/>
</dbReference>
<evidence type="ECO:0000256" key="2">
    <source>
        <dbReference type="ARBA" id="ARBA00023002"/>
    </source>
</evidence>
<dbReference type="EC" id="1.1.1.81" evidence="6"/>
<dbReference type="PANTHER" id="PTHR42789:SF1">
    <property type="entry name" value="D-ISOMER SPECIFIC 2-HYDROXYACID DEHYDROGENASE FAMILY PROTEIN (AFU_ORTHOLOGUE AFUA_6G10090)"/>
    <property type="match status" value="1"/>
</dbReference>
<dbReference type="GO" id="GO:0051287">
    <property type="term" value="F:NAD binding"/>
    <property type="evidence" value="ECO:0007669"/>
    <property type="project" value="InterPro"/>
</dbReference>
<dbReference type="GO" id="GO:0006564">
    <property type="term" value="P:L-serine biosynthetic process"/>
    <property type="evidence" value="ECO:0007669"/>
    <property type="project" value="UniProtKB-ARBA"/>
</dbReference>
<keyword evidence="2 6" id="KW-0560">Oxidoreductase</keyword>
<organism evidence="6">
    <name type="scientific">bioreactor metagenome</name>
    <dbReference type="NCBI Taxonomy" id="1076179"/>
    <lineage>
        <taxon>unclassified sequences</taxon>
        <taxon>metagenomes</taxon>
        <taxon>ecological metagenomes</taxon>
    </lineage>
</organism>
<dbReference type="GO" id="GO:0004617">
    <property type="term" value="F:phosphoglycerate dehydrogenase activity"/>
    <property type="evidence" value="ECO:0007669"/>
    <property type="project" value="UniProtKB-ARBA"/>
</dbReference>
<dbReference type="PROSITE" id="PS00671">
    <property type="entry name" value="D_2_HYDROXYACID_DH_3"/>
    <property type="match status" value="1"/>
</dbReference>
<sequence>MKILLADFFFPDLPRRLSRFGEVYSDMGRLSEAEVLIVRSKTRVDAAMMDSAPGLKYVIRGGVGVDTIDVESARARGIRVDNTPEASSVAVAELAFALMLALPNHISLADSSTREGRWLKKELERSELHGKTLGLVGLGRIARELAFRARAFGMRVVAYDLYVESSELAVLKSLEEVLAESDYISLHTPLTQETRGMINAQRINLMKDGARLINTCRGEVVVEEAIAAALISGKLAGYATDVYRKEPPGASPLFSAPNLLCTPHLGASTAENLLRLGEAIEKRLAAYSDKAKEE</sequence>
<protein>
    <submittedName>
        <fullName evidence="6">Hydroxypyruvate reductase</fullName>
        <ecNumber evidence="6">1.1.1.81</ecNumber>
    </submittedName>
</protein>